<feature type="domain" description="Tn3 transposase DDE" evidence="5">
    <location>
        <begin position="585"/>
        <end position="971"/>
    </location>
</feature>
<evidence type="ECO:0000256" key="3">
    <source>
        <dbReference type="ARBA" id="ARBA00023125"/>
    </source>
</evidence>
<evidence type="ECO:0000256" key="2">
    <source>
        <dbReference type="ARBA" id="ARBA00022578"/>
    </source>
</evidence>
<dbReference type="Pfam" id="PF01526">
    <property type="entry name" value="DDE_Tnp_Tn3"/>
    <property type="match status" value="1"/>
</dbReference>
<comment type="caution">
    <text evidence="7">The sequence shown here is derived from an EMBL/GenBank/DDBJ whole genome shotgun (WGS) entry which is preliminary data.</text>
</comment>
<dbReference type="InterPro" id="IPR002513">
    <property type="entry name" value="Tn3_Tnp_DDE_dom"/>
</dbReference>
<evidence type="ECO:0000256" key="1">
    <source>
        <dbReference type="ARBA" id="ARBA00009402"/>
    </source>
</evidence>
<keyword evidence="2" id="KW-0815">Transposition</keyword>
<dbReference type="RefSeq" id="WP_161021393.1">
    <property type="nucleotide sequence ID" value="NZ_WWCP01000045.1"/>
</dbReference>
<name>A0A6L8MSK1_9BURK</name>
<evidence type="ECO:0000259" key="6">
    <source>
        <dbReference type="Pfam" id="PF13700"/>
    </source>
</evidence>
<dbReference type="AlphaFoldDB" id="A0A6L8MSK1"/>
<proteinExistence type="inferred from homology"/>
<dbReference type="GO" id="GO:0006313">
    <property type="term" value="P:DNA transposition"/>
    <property type="evidence" value="ECO:0007669"/>
    <property type="project" value="InterPro"/>
</dbReference>
<feature type="domain" description="DUF4158" evidence="6">
    <location>
        <begin position="2"/>
        <end position="167"/>
    </location>
</feature>
<keyword evidence="4" id="KW-0233">DNA recombination</keyword>
<dbReference type="EMBL" id="WWCP01000045">
    <property type="protein sequence ID" value="MYM84994.1"/>
    <property type="molecule type" value="Genomic_DNA"/>
</dbReference>
<accession>A0A6L8MSK1</accession>
<dbReference type="GO" id="GO:0004803">
    <property type="term" value="F:transposase activity"/>
    <property type="evidence" value="ECO:0007669"/>
    <property type="project" value="InterPro"/>
</dbReference>
<dbReference type="Pfam" id="PF13700">
    <property type="entry name" value="DUF4158"/>
    <property type="match status" value="1"/>
</dbReference>
<sequence length="990" mass="113645">MSSIHETAYPRFKPELTQRELEDVYSLSDEEHKFVRRNARTEPARLYLVLLLKTLPKLGYFPLLDEIPAPILSFLGKAIGARSVAARDLQAEEKRPNSRQRSMEVIRAYLKIRPISEDTYSAIQNAATEAAQTKHELADIINVVIEELVRQRFELPAFSTLHRRASNARSEVNDRFFLSLVEPLTSPVIARFDSMLAPAAPPSVTGWQQLKQDPKKPTNMEVRQYLEHLQWLKSWATQLPAISHIPVVKRSQFVHEARALDVADMKALKHNKRYALMVLLFHAQLSKSLDDAVEMFIRKLRKIHSGAEEQLRRYYLEHQKRAEKLIIQLRDVLEAFFEGENDEERGARITAAFHDEPGSLLNECDEHIAYAGNNYLPFMLAPYQVQRPLLLNCLSLLNLESTSADQSLIDAIRFVLAHRQSHRESLPIAGTNINLKWIPEKWRKLITGQRSVDQVSEVSRKYFELCVLTETMQELQSGDLYVANSDQFSDYRTQLVEWDVYQAQVEEYGAMLGLQTEPKEFTAALRTSLTKVAAAVDADMPENEHVDIIGNELILRKHAKDAKPEALEKIDKILTERLPEKNILDILVESEGWLDLHKLFGPLSGFDSKVDDPRRRFITTLFCYGCNLGATQTARSVKDLSRKQVAWLNLHHITEERLEKAIVQVINAYNKFLLPKYWGTGKSASADGTKWNMYEQNLLSEYHIRYGGYGGIGYYHVSDMYIALFSHFIPCGVYEAIYILDGLIKNESEIQPDTLHGDTHAQSAPVFGLAYLLGINLMPRIRNLKSLVFYKADRGTRYENINGLFSESVNWELIETHLPDMLRIALSIKAGKITPSTILRRLGTASRKNKLYFAFRELGRVVRTEFLLQYIGDVELRKTIQAATNKSEEFNQFIKWLFFGNQGIIAENVRHEQRKVVKYNQLVANLAILHNVEAMTGALKEMQREGFPIDEEILASLAPYRTEHINRYGDYTLDLERKVPPMNYKTIILQ</sequence>
<dbReference type="InterPro" id="IPR047653">
    <property type="entry name" value="Tn3-like_transpos"/>
</dbReference>
<dbReference type="NCBIfam" id="NF033527">
    <property type="entry name" value="transpos_Tn3"/>
    <property type="match status" value="1"/>
</dbReference>
<evidence type="ECO:0000313" key="8">
    <source>
        <dbReference type="Proteomes" id="UP000474565"/>
    </source>
</evidence>
<gene>
    <name evidence="7" type="ORF">GTP44_23985</name>
</gene>
<keyword evidence="3" id="KW-0238">DNA-binding</keyword>
<comment type="similarity">
    <text evidence="1">Belongs to the transposase 7 family.</text>
</comment>
<dbReference type="Proteomes" id="UP000474565">
    <property type="component" value="Unassembled WGS sequence"/>
</dbReference>
<dbReference type="InterPro" id="IPR025296">
    <property type="entry name" value="DUF4158"/>
</dbReference>
<reference evidence="7 8" key="1">
    <citation type="submission" date="2019-12" db="EMBL/GenBank/DDBJ databases">
        <title>Novel species isolated from a subtropical stream in China.</title>
        <authorList>
            <person name="Lu H."/>
        </authorList>
    </citation>
    <scope>NUCLEOTIDE SEQUENCE [LARGE SCALE GENOMIC DNA]</scope>
    <source>
        <strain evidence="7 8">FT50W</strain>
    </source>
</reference>
<evidence type="ECO:0000259" key="5">
    <source>
        <dbReference type="Pfam" id="PF01526"/>
    </source>
</evidence>
<evidence type="ECO:0000313" key="7">
    <source>
        <dbReference type="EMBL" id="MYM84994.1"/>
    </source>
</evidence>
<dbReference type="GO" id="GO:0003677">
    <property type="term" value="F:DNA binding"/>
    <property type="evidence" value="ECO:0007669"/>
    <property type="project" value="UniProtKB-KW"/>
</dbReference>
<evidence type="ECO:0000256" key="4">
    <source>
        <dbReference type="ARBA" id="ARBA00023172"/>
    </source>
</evidence>
<organism evidence="7 8">
    <name type="scientific">Duganella lactea</name>
    <dbReference type="NCBI Taxonomy" id="2692173"/>
    <lineage>
        <taxon>Bacteria</taxon>
        <taxon>Pseudomonadati</taxon>
        <taxon>Pseudomonadota</taxon>
        <taxon>Betaproteobacteria</taxon>
        <taxon>Burkholderiales</taxon>
        <taxon>Oxalobacteraceae</taxon>
        <taxon>Telluria group</taxon>
        <taxon>Duganella</taxon>
    </lineage>
</organism>
<protein>
    <submittedName>
        <fullName evidence="7">Tn3 family transposase</fullName>
    </submittedName>
</protein>